<evidence type="ECO:0000256" key="3">
    <source>
        <dbReference type="ARBA" id="ARBA00023235"/>
    </source>
</evidence>
<proteinExistence type="predicted"/>
<accession>A0A504WSA4</accession>
<reference evidence="5 6" key="1">
    <citation type="submission" date="2019-04" db="EMBL/GenBank/DDBJ databases">
        <title>Annotation for the trematode Fasciola gigantica.</title>
        <authorList>
            <person name="Choi Y.-J."/>
        </authorList>
    </citation>
    <scope>NUCLEOTIDE SEQUENCE [LARGE SCALE GENOMIC DNA]</scope>
    <source>
        <strain evidence="5">Uganda_cow_1</strain>
    </source>
</reference>
<dbReference type="PANTHER" id="PTHR21568:SF0">
    <property type="entry name" value="TRNA PSEUDOURIDINE SYNTHASE PUS10"/>
    <property type="match status" value="1"/>
</dbReference>
<dbReference type="EMBL" id="SUNJ01016008">
    <property type="protein sequence ID" value="TPP39622.1"/>
    <property type="molecule type" value="Genomic_DNA"/>
</dbReference>
<comment type="caution">
    <text evidence="5">The sequence shown here is derived from an EMBL/GenBank/DDBJ whole genome shotgun (WGS) entry which is preliminary data.</text>
</comment>
<dbReference type="STRING" id="46835.A0A504WSA4"/>
<keyword evidence="6" id="KW-1185">Reference proteome</keyword>
<feature type="non-terminal residue" evidence="5">
    <location>
        <position position="1"/>
    </location>
</feature>
<dbReference type="EC" id="5.4.99.25" evidence="1"/>
<dbReference type="Gene3D" id="3.30.70.3190">
    <property type="match status" value="1"/>
</dbReference>
<name>A0A504WSA4_FASGI</name>
<dbReference type="AlphaFoldDB" id="A0A504WSA4"/>
<dbReference type="Pfam" id="PF21238">
    <property type="entry name" value="Pus10_C"/>
    <property type="match status" value="1"/>
</dbReference>
<protein>
    <recommendedName>
        <fullName evidence="1">tRNA pseudouridine(55) synthase</fullName>
        <ecNumber evidence="1">5.4.99.25</ecNumber>
    </recommendedName>
</protein>
<dbReference type="PANTHER" id="PTHR21568">
    <property type="entry name" value="TRNA PSEUDOURIDINE SYNTHASE PUS10"/>
    <property type="match status" value="1"/>
</dbReference>
<gene>
    <name evidence="5" type="ORF">FGIG_11771</name>
</gene>
<evidence type="ECO:0000313" key="6">
    <source>
        <dbReference type="Proteomes" id="UP000316759"/>
    </source>
</evidence>
<evidence type="ECO:0000259" key="4">
    <source>
        <dbReference type="Pfam" id="PF21238"/>
    </source>
</evidence>
<feature type="domain" description="Pus10-like C-terminal" evidence="4">
    <location>
        <begin position="27"/>
        <end position="76"/>
    </location>
</feature>
<dbReference type="GO" id="GO:0160148">
    <property type="term" value="F:tRNA pseudouridine(55) synthase activity"/>
    <property type="evidence" value="ECO:0007669"/>
    <property type="project" value="UniProtKB-EC"/>
</dbReference>
<organism evidence="5 6">
    <name type="scientific">Fasciola gigantica</name>
    <name type="common">Giant liver fluke</name>
    <dbReference type="NCBI Taxonomy" id="46835"/>
    <lineage>
        <taxon>Eukaryota</taxon>
        <taxon>Metazoa</taxon>
        <taxon>Spiralia</taxon>
        <taxon>Lophotrochozoa</taxon>
        <taxon>Platyhelminthes</taxon>
        <taxon>Trematoda</taxon>
        <taxon>Digenea</taxon>
        <taxon>Plagiorchiida</taxon>
        <taxon>Echinostomata</taxon>
        <taxon>Echinostomatoidea</taxon>
        <taxon>Fasciolidae</taxon>
        <taxon>Fasciola</taxon>
    </lineage>
</organism>
<evidence type="ECO:0000256" key="1">
    <source>
        <dbReference type="ARBA" id="ARBA00012787"/>
    </source>
</evidence>
<dbReference type="GO" id="GO:0031119">
    <property type="term" value="P:tRNA pseudouridine synthesis"/>
    <property type="evidence" value="ECO:0007669"/>
    <property type="project" value="TreeGrafter"/>
</dbReference>
<dbReference type="OrthoDB" id="271937at2759"/>
<dbReference type="Proteomes" id="UP000316759">
    <property type="component" value="Unassembled WGS sequence"/>
</dbReference>
<evidence type="ECO:0000256" key="2">
    <source>
        <dbReference type="ARBA" id="ARBA00022694"/>
    </source>
</evidence>
<dbReference type="InterPro" id="IPR048741">
    <property type="entry name" value="Pus10-like_C"/>
</dbReference>
<keyword evidence="2" id="KW-0819">tRNA processing</keyword>
<sequence length="87" mass="9982">CLLRLYPHDFHFQLEDYESWLKIYPANELFILHMHCAAGTYVKEFVHGDLGRCVPNLSSLVGRQLDLLALDVCAIDLDWPPCLPDPV</sequence>
<keyword evidence="3" id="KW-0413">Isomerase</keyword>
<evidence type="ECO:0000313" key="5">
    <source>
        <dbReference type="EMBL" id="TPP39622.1"/>
    </source>
</evidence>
<dbReference type="InterPro" id="IPR039894">
    <property type="entry name" value="Pus10-like"/>
</dbReference>